<gene>
    <name evidence="2" type="ORF">PGT21_002027</name>
</gene>
<sequence>MARVHIEYGDIKPSFTWYNDALAPRPRCGLPTNPRQWLHEKNPVLPPRRKLTIETRELAGRDQEHPPNRDINPIPVESPTLEGDYEDLLDCYSTDQEPETNFSPFTPFEHNPSTRFPSPVKSESHRLETSSQFHPSSRAIQSDIGESMSPSGSEKSSGMKVLTKNSYGKSFTRKRSNFPINTPLELFQVPPFNPRSAHIIPNRRAGSLDSWVDEINSVNKKATQKDSAKLNRKEDENLRLQALKQTRNHRPLGMSGSTNPAPEVSLDTNQLIGSNDLLSSQEEASWDEDDLLEAYSSFDSEGSSRDSYSTASNPGNDIQLNVSLVRSGGHEAGTDIQEFKQTTLEVGQLSTFSRRDLLKPPGSANSDSSRYSMESVIGSH</sequence>
<proteinExistence type="predicted"/>
<feature type="compositionally biased region" description="Polar residues" evidence="1">
    <location>
        <begin position="363"/>
        <end position="372"/>
    </location>
</feature>
<feature type="compositionally biased region" description="Polar residues" evidence="1">
    <location>
        <begin position="255"/>
        <end position="267"/>
    </location>
</feature>
<dbReference type="AlphaFoldDB" id="A0A5B0MWU8"/>
<evidence type="ECO:0000313" key="3">
    <source>
        <dbReference type="Proteomes" id="UP000324748"/>
    </source>
</evidence>
<dbReference type="EMBL" id="VSWC01000131">
    <property type="protein sequence ID" value="KAA1080310.1"/>
    <property type="molecule type" value="Genomic_DNA"/>
</dbReference>
<feature type="compositionally biased region" description="Low complexity" evidence="1">
    <location>
        <begin position="146"/>
        <end position="160"/>
    </location>
</feature>
<keyword evidence="3" id="KW-1185">Reference proteome</keyword>
<feature type="compositionally biased region" description="Low complexity" evidence="1">
    <location>
        <begin position="298"/>
        <end position="309"/>
    </location>
</feature>
<feature type="region of interest" description="Disordered" evidence="1">
    <location>
        <begin position="352"/>
        <end position="380"/>
    </location>
</feature>
<dbReference type="OrthoDB" id="2500058at2759"/>
<comment type="caution">
    <text evidence="2">The sequence shown here is derived from an EMBL/GenBank/DDBJ whole genome shotgun (WGS) entry which is preliminary data.</text>
</comment>
<feature type="compositionally biased region" description="Polar residues" evidence="1">
    <location>
        <begin position="129"/>
        <end position="140"/>
    </location>
</feature>
<feature type="region of interest" description="Disordered" evidence="1">
    <location>
        <begin position="244"/>
        <end position="267"/>
    </location>
</feature>
<accession>A0A5B0MWU8</accession>
<dbReference type="Proteomes" id="UP000324748">
    <property type="component" value="Unassembled WGS sequence"/>
</dbReference>
<feature type="region of interest" description="Disordered" evidence="1">
    <location>
        <begin position="99"/>
        <end position="160"/>
    </location>
</feature>
<evidence type="ECO:0000256" key="1">
    <source>
        <dbReference type="SAM" id="MobiDB-lite"/>
    </source>
</evidence>
<feature type="region of interest" description="Disordered" evidence="1">
    <location>
        <begin position="298"/>
        <end position="317"/>
    </location>
</feature>
<reference evidence="2 3" key="1">
    <citation type="submission" date="2019-05" db="EMBL/GenBank/DDBJ databases">
        <title>Emergence of the Ug99 lineage of the wheat stem rust pathogen through somatic hybridization.</title>
        <authorList>
            <person name="Li F."/>
            <person name="Upadhyaya N.M."/>
            <person name="Sperschneider J."/>
            <person name="Matny O."/>
            <person name="Nguyen-Phuc H."/>
            <person name="Mago R."/>
            <person name="Raley C."/>
            <person name="Miller M.E."/>
            <person name="Silverstein K.A.T."/>
            <person name="Henningsen E."/>
            <person name="Hirsch C.D."/>
            <person name="Visser B."/>
            <person name="Pretorius Z.A."/>
            <person name="Steffenson B.J."/>
            <person name="Schwessinger B."/>
            <person name="Dodds P.N."/>
            <person name="Figueroa M."/>
        </authorList>
    </citation>
    <scope>NUCLEOTIDE SEQUENCE [LARGE SCALE GENOMIC DNA]</scope>
    <source>
        <strain evidence="2">21-0</strain>
    </source>
</reference>
<name>A0A5B0MWU8_PUCGR</name>
<evidence type="ECO:0000313" key="2">
    <source>
        <dbReference type="EMBL" id="KAA1080310.1"/>
    </source>
</evidence>
<organism evidence="2 3">
    <name type="scientific">Puccinia graminis f. sp. tritici</name>
    <dbReference type="NCBI Taxonomy" id="56615"/>
    <lineage>
        <taxon>Eukaryota</taxon>
        <taxon>Fungi</taxon>
        <taxon>Dikarya</taxon>
        <taxon>Basidiomycota</taxon>
        <taxon>Pucciniomycotina</taxon>
        <taxon>Pucciniomycetes</taxon>
        <taxon>Pucciniales</taxon>
        <taxon>Pucciniaceae</taxon>
        <taxon>Puccinia</taxon>
    </lineage>
</organism>
<feature type="region of interest" description="Disordered" evidence="1">
    <location>
        <begin position="50"/>
        <end position="81"/>
    </location>
</feature>
<protein>
    <submittedName>
        <fullName evidence="2">Uncharacterized protein</fullName>
    </submittedName>
</protein>
<feature type="compositionally biased region" description="Basic and acidic residues" evidence="1">
    <location>
        <begin position="51"/>
        <end position="68"/>
    </location>
</feature>